<evidence type="ECO:0000313" key="2">
    <source>
        <dbReference type="Proteomes" id="UP001169764"/>
    </source>
</evidence>
<dbReference type="RefSeq" id="WP_303546163.1">
    <property type="nucleotide sequence ID" value="NZ_JAUOTP010000011.1"/>
</dbReference>
<dbReference type="EMBL" id="JAUOTP010000011">
    <property type="protein sequence ID" value="MDO6416524.1"/>
    <property type="molecule type" value="Genomic_DNA"/>
</dbReference>
<organism evidence="1 2">
    <name type="scientific">Sphingomonas natans</name>
    <dbReference type="NCBI Taxonomy" id="3063330"/>
    <lineage>
        <taxon>Bacteria</taxon>
        <taxon>Pseudomonadati</taxon>
        <taxon>Pseudomonadota</taxon>
        <taxon>Alphaproteobacteria</taxon>
        <taxon>Sphingomonadales</taxon>
        <taxon>Sphingomonadaceae</taxon>
        <taxon>Sphingomonas</taxon>
    </lineage>
</organism>
<keyword evidence="2" id="KW-1185">Reference proteome</keyword>
<proteinExistence type="predicted"/>
<comment type="caution">
    <text evidence="1">The sequence shown here is derived from an EMBL/GenBank/DDBJ whole genome shotgun (WGS) entry which is preliminary data.</text>
</comment>
<dbReference type="Proteomes" id="UP001169764">
    <property type="component" value="Unassembled WGS sequence"/>
</dbReference>
<accession>A0ABT8YDW5</accession>
<gene>
    <name evidence="1" type="ORF">Q4F19_19230</name>
</gene>
<evidence type="ECO:0000313" key="1">
    <source>
        <dbReference type="EMBL" id="MDO6416524.1"/>
    </source>
</evidence>
<protein>
    <recommendedName>
        <fullName evidence="3">Preprotein translocase subunit SecD</fullName>
    </recommendedName>
</protein>
<name>A0ABT8YDW5_9SPHN</name>
<sequence>MIPLFFLLLAAGGADADTRLLEPADAIALADVHRERGSPGTFKMKVAAAERTPYALYLNSSVDYRSPDDVTFHLTPSAAKTLEKRLGAKPEVALIGKTVTVSGEIRAVPIANTVNGQARSLNRYQHTVLVREAARLAIQ</sequence>
<evidence type="ECO:0008006" key="3">
    <source>
        <dbReference type="Google" id="ProtNLM"/>
    </source>
</evidence>
<reference evidence="1" key="1">
    <citation type="submission" date="2023-07" db="EMBL/GenBank/DDBJ databases">
        <authorList>
            <person name="Kim M."/>
        </authorList>
    </citation>
    <scope>NUCLEOTIDE SEQUENCE</scope>
    <source>
        <strain evidence="1">BIUV-7</strain>
    </source>
</reference>